<protein>
    <recommendedName>
        <fullName evidence="7 8">Ribulokinase</fullName>
        <ecNumber evidence="7 8">2.7.1.16</ecNumber>
    </recommendedName>
</protein>
<dbReference type="GO" id="GO:0005524">
    <property type="term" value="F:ATP binding"/>
    <property type="evidence" value="ECO:0007669"/>
    <property type="project" value="UniProtKB-UniRule"/>
</dbReference>
<gene>
    <name evidence="11" type="ORF">HMPREF9241_01432</name>
</gene>
<comment type="similarity">
    <text evidence="8">Belongs to the ribulokinase family.</text>
</comment>
<evidence type="ECO:0000259" key="10">
    <source>
        <dbReference type="Pfam" id="PF02782"/>
    </source>
</evidence>
<comment type="caution">
    <text evidence="11">The sequence shown here is derived from an EMBL/GenBank/DDBJ whole genome shotgun (WGS) entry which is preliminary data.</text>
</comment>
<dbReference type="EC" id="2.7.1.16" evidence="7 8"/>
<evidence type="ECO:0000256" key="2">
    <source>
        <dbReference type="ARBA" id="ARBA00022741"/>
    </source>
</evidence>
<evidence type="ECO:0000313" key="12">
    <source>
        <dbReference type="Proteomes" id="UP000003994"/>
    </source>
</evidence>
<keyword evidence="2" id="KW-0547">Nucleotide-binding</keyword>
<name>K0YNS2_9ACTO</name>
<dbReference type="GO" id="GO:0005737">
    <property type="term" value="C:cytoplasm"/>
    <property type="evidence" value="ECO:0007669"/>
    <property type="project" value="TreeGrafter"/>
</dbReference>
<reference evidence="11 12" key="1">
    <citation type="submission" date="2012-07" db="EMBL/GenBank/DDBJ databases">
        <title>The Genome Sequence of Actinomyces turicensis ACS-279-V-COL4.</title>
        <authorList>
            <consortium name="The Broad Institute Genome Sequencing Platform"/>
            <person name="Earl A."/>
            <person name="Ward D."/>
            <person name="Feldgarden M."/>
            <person name="Gevers D."/>
            <person name="Saerens B."/>
            <person name="Vaneechoutte M."/>
            <person name="Walker B."/>
            <person name="Young S.K."/>
            <person name="Zeng Q."/>
            <person name="Gargeya S."/>
            <person name="Fitzgerald M."/>
            <person name="Haas B."/>
            <person name="Abouelleil A."/>
            <person name="Alvarado L."/>
            <person name="Arachchi H.M."/>
            <person name="Berlin A."/>
            <person name="Chapman S.B."/>
            <person name="Goldberg J."/>
            <person name="Griggs A."/>
            <person name="Gujja S."/>
            <person name="Hansen M."/>
            <person name="Howarth C."/>
            <person name="Imamovic A."/>
            <person name="Larimer J."/>
            <person name="McCowen C."/>
            <person name="Montmayeur A."/>
            <person name="Murphy C."/>
            <person name="Neiman D."/>
            <person name="Pearson M."/>
            <person name="Priest M."/>
            <person name="Roberts A."/>
            <person name="Saif S."/>
            <person name="Shea T."/>
            <person name="Sisk P."/>
            <person name="Sykes S."/>
            <person name="Wortman J."/>
            <person name="Nusbaum C."/>
            <person name="Birren B."/>
        </authorList>
    </citation>
    <scope>NUCLEOTIDE SEQUENCE [LARGE SCALE GENOMIC DNA]</scope>
    <source>
        <strain evidence="11 12">ACS-279-V-Col4</strain>
    </source>
</reference>
<dbReference type="InterPro" id="IPR005929">
    <property type="entry name" value="Ribulokinase"/>
</dbReference>
<keyword evidence="6 8" id="KW-0119">Carbohydrate metabolism</keyword>
<dbReference type="InterPro" id="IPR018483">
    <property type="entry name" value="Carb_kinase_FGGY_CS"/>
</dbReference>
<evidence type="ECO:0000256" key="6">
    <source>
        <dbReference type="ARBA" id="ARBA00023277"/>
    </source>
</evidence>
<feature type="domain" description="Carbohydrate kinase FGGY C-terminal" evidence="10">
    <location>
        <begin position="291"/>
        <end position="488"/>
    </location>
</feature>
<evidence type="ECO:0000256" key="7">
    <source>
        <dbReference type="NCBIfam" id="TIGR01234"/>
    </source>
</evidence>
<dbReference type="InterPro" id="IPR000577">
    <property type="entry name" value="Carb_kinase_FGGY"/>
</dbReference>
<feature type="domain" description="Carbohydrate kinase FGGY N-terminal" evidence="9">
    <location>
        <begin position="6"/>
        <end position="277"/>
    </location>
</feature>
<comment type="catalytic activity">
    <reaction evidence="8">
        <text>L-ribulose + ATP = L-ribulose 5-phosphate + ADP + H(+)</text>
        <dbReference type="Rhea" id="RHEA:22072"/>
        <dbReference type="ChEBI" id="CHEBI:15378"/>
        <dbReference type="ChEBI" id="CHEBI:16880"/>
        <dbReference type="ChEBI" id="CHEBI:30616"/>
        <dbReference type="ChEBI" id="CHEBI:58226"/>
        <dbReference type="ChEBI" id="CHEBI:456216"/>
        <dbReference type="EC" id="2.7.1.16"/>
    </reaction>
</comment>
<dbReference type="Proteomes" id="UP000003994">
    <property type="component" value="Unassembled WGS sequence"/>
</dbReference>
<evidence type="ECO:0000256" key="5">
    <source>
        <dbReference type="ARBA" id="ARBA00022935"/>
    </source>
</evidence>
<dbReference type="InterPro" id="IPR043129">
    <property type="entry name" value="ATPase_NBD"/>
</dbReference>
<keyword evidence="5 8" id="KW-0054">Arabinose catabolism</keyword>
<comment type="pathway">
    <text evidence="8">Carbohydrate degradation; L-arabinose degradation via L-ribulose; D-xylulose 5-phosphate from L-arabinose (bacterial route): step 2/3.</text>
</comment>
<organism evidence="11 12">
    <name type="scientific">Schaalia turicensis ACS-279-V-Col4</name>
    <dbReference type="NCBI Taxonomy" id="883077"/>
    <lineage>
        <taxon>Bacteria</taxon>
        <taxon>Bacillati</taxon>
        <taxon>Actinomycetota</taxon>
        <taxon>Actinomycetes</taxon>
        <taxon>Actinomycetales</taxon>
        <taxon>Actinomycetaceae</taxon>
        <taxon>Schaalia</taxon>
    </lineage>
</organism>
<dbReference type="HOGENOM" id="CLU_009281_9_1_11"/>
<dbReference type="NCBIfam" id="TIGR01234">
    <property type="entry name" value="L-ribulokinase"/>
    <property type="match status" value="1"/>
</dbReference>
<dbReference type="UniPathway" id="UPA00145">
    <property type="reaction ID" value="UER00566"/>
</dbReference>
<keyword evidence="4" id="KW-0067">ATP-binding</keyword>
<dbReference type="Gene3D" id="3.30.420.40">
    <property type="match status" value="2"/>
</dbReference>
<evidence type="ECO:0000313" key="11">
    <source>
        <dbReference type="EMBL" id="EJZ85432.1"/>
    </source>
</evidence>
<dbReference type="PATRIC" id="fig|883077.3.peg.1442"/>
<dbReference type="InterPro" id="IPR018484">
    <property type="entry name" value="FGGY_N"/>
</dbReference>
<evidence type="ECO:0000256" key="3">
    <source>
        <dbReference type="ARBA" id="ARBA00022777"/>
    </source>
</evidence>
<keyword evidence="1 8" id="KW-0808">Transferase</keyword>
<keyword evidence="3 8" id="KW-0418">Kinase</keyword>
<dbReference type="SUPFAM" id="SSF53067">
    <property type="entry name" value="Actin-like ATPase domain"/>
    <property type="match status" value="2"/>
</dbReference>
<dbReference type="CDD" id="cd07781">
    <property type="entry name" value="ASKHA_NBD_FGGY_L-RBK"/>
    <property type="match status" value="1"/>
</dbReference>
<dbReference type="AlphaFoldDB" id="K0YNS2"/>
<dbReference type="PROSITE" id="PS00445">
    <property type="entry name" value="FGGY_KINASES_2"/>
    <property type="match status" value="1"/>
</dbReference>
<dbReference type="NCBIfam" id="NF003154">
    <property type="entry name" value="PRK04123.1"/>
    <property type="match status" value="1"/>
</dbReference>
<evidence type="ECO:0000259" key="9">
    <source>
        <dbReference type="Pfam" id="PF00370"/>
    </source>
</evidence>
<dbReference type="GO" id="GO:0019569">
    <property type="term" value="P:L-arabinose catabolic process to D-xylulose 5-phosphate"/>
    <property type="evidence" value="ECO:0007669"/>
    <property type="project" value="UniProtKB-UniPathway"/>
</dbReference>
<dbReference type="STRING" id="883077.HMPREF9241_01432"/>
<dbReference type="RefSeq" id="WP_006681632.1">
    <property type="nucleotide sequence ID" value="NZ_JH815210.1"/>
</dbReference>
<dbReference type="InterPro" id="IPR018485">
    <property type="entry name" value="FGGY_C"/>
</dbReference>
<accession>K0YNS2</accession>
<dbReference type="GO" id="GO:0019150">
    <property type="term" value="F:D-ribulokinase activity"/>
    <property type="evidence" value="ECO:0007669"/>
    <property type="project" value="TreeGrafter"/>
</dbReference>
<dbReference type="Pfam" id="PF00370">
    <property type="entry name" value="FGGY_N"/>
    <property type="match status" value="1"/>
</dbReference>
<evidence type="ECO:0000256" key="4">
    <source>
        <dbReference type="ARBA" id="ARBA00022840"/>
    </source>
</evidence>
<dbReference type="GO" id="GO:0008741">
    <property type="term" value="F:ribulokinase activity"/>
    <property type="evidence" value="ECO:0007669"/>
    <property type="project" value="UniProtKB-UniRule"/>
</dbReference>
<dbReference type="PIRSF" id="PIRSF000538">
    <property type="entry name" value="GlpK"/>
    <property type="match status" value="1"/>
</dbReference>
<dbReference type="PANTHER" id="PTHR43435:SF4">
    <property type="entry name" value="FGGY CARBOHYDRATE KINASE DOMAIN-CONTAINING PROTEIN"/>
    <property type="match status" value="1"/>
</dbReference>
<keyword evidence="12" id="KW-1185">Reference proteome</keyword>
<proteinExistence type="inferred from homology"/>
<evidence type="ECO:0000256" key="8">
    <source>
        <dbReference type="RuleBase" id="RU003455"/>
    </source>
</evidence>
<dbReference type="PANTHER" id="PTHR43435">
    <property type="entry name" value="RIBULOKINASE"/>
    <property type="match status" value="1"/>
</dbReference>
<dbReference type="Pfam" id="PF02782">
    <property type="entry name" value="FGGY_C"/>
    <property type="match status" value="1"/>
</dbReference>
<dbReference type="EMBL" id="AGWQ01000008">
    <property type="protein sequence ID" value="EJZ85432.1"/>
    <property type="molecule type" value="Genomic_DNA"/>
</dbReference>
<sequence>MPETKYLVGIDFGTLSGRAVVVRADNGEMLGTAVAEYPHGVMDETLDSADGQALPPSYALQDPGDYEYVLRRVVIGAVKDAGIDPTRVVGIGVDCTSATILVTDKYGVPLCKKPKYANNPHSWIKLWKHHGAQEQADRLVAAAKERNEPWLARYGGVLSSELLLPKVLETYEKARDVYDGASYFVNLMDWLTWKLTGKLTYAAGDSGYKRMYQDGHYPSQEYLESVSKGFGTVFEDKMSGPILPLGAKVGGLHSEPAAILGLPEGIAVASGNIDAHVVVAGANAVKPGQLTAIMGTSSCYVVNDKELHEVPGVFGIVDGGAVDGAWGYEAGQTAVGDIFAWYTENCIPVRYEDLAKEKGVSVHELLGELAMQQKIGEHGLIALDWHNGNRSILSDSRLSGTIMGLTLVTKPEEIYRALLESTCFGARVIIENFEQYGVKIDEIVAAGGLLKNEFYMQMLADITRKPITISTAPQTGSLGACVFAATAAGIYPSVFEAAEAMSQTEQYKYKPNEPSSKEYDVVFSFYKELHDHFGRDETDIMARMKAFQSEQKEKK</sequence>
<evidence type="ECO:0000256" key="1">
    <source>
        <dbReference type="ARBA" id="ARBA00022679"/>
    </source>
</evidence>
<dbReference type="eggNOG" id="COG1069">
    <property type="taxonomic scope" value="Bacteria"/>
</dbReference>